<proteinExistence type="predicted"/>
<evidence type="ECO:0000313" key="11">
    <source>
        <dbReference type="EMBL" id="BAM80995.1"/>
    </source>
</evidence>
<dbReference type="OrthoDB" id="439921at2759"/>
<evidence type="ECO:0000256" key="2">
    <source>
        <dbReference type="ARBA" id="ARBA00013050"/>
    </source>
</evidence>
<accession>M1V5N8</accession>
<dbReference type="InterPro" id="IPR034733">
    <property type="entry name" value="AcCoA_carboxyl_beta"/>
</dbReference>
<dbReference type="STRING" id="280699.M1V5N8"/>
<evidence type="ECO:0000256" key="5">
    <source>
        <dbReference type="ARBA" id="ARBA00042797"/>
    </source>
</evidence>
<dbReference type="PANTHER" id="PTHR43842">
    <property type="entry name" value="PROPIONYL-COA CARBOXYLASE BETA CHAIN"/>
    <property type="match status" value="1"/>
</dbReference>
<dbReference type="SUPFAM" id="SSF52096">
    <property type="entry name" value="ClpP/crotonase"/>
    <property type="match status" value="2"/>
</dbReference>
<evidence type="ECO:0000313" key="12">
    <source>
        <dbReference type="Proteomes" id="UP000007014"/>
    </source>
</evidence>
<dbReference type="GO" id="GO:0004658">
    <property type="term" value="F:propionyl-CoA carboxylase activity"/>
    <property type="evidence" value="ECO:0007669"/>
    <property type="project" value="UniProtKB-EC"/>
</dbReference>
<dbReference type="RefSeq" id="XP_005537031.1">
    <property type="nucleotide sequence ID" value="XM_005536974.1"/>
</dbReference>
<comment type="catalytic activity">
    <reaction evidence="6">
        <text>butanoyl-CoA + hydrogencarbonate + ATP = (2S)-ethylmalonyl-CoA + ADP + phosphate + H(+)</text>
        <dbReference type="Rhea" id="RHEA:59520"/>
        <dbReference type="ChEBI" id="CHEBI:15378"/>
        <dbReference type="ChEBI" id="CHEBI:17544"/>
        <dbReference type="ChEBI" id="CHEBI:30616"/>
        <dbReference type="ChEBI" id="CHEBI:43474"/>
        <dbReference type="ChEBI" id="CHEBI:57371"/>
        <dbReference type="ChEBI" id="CHEBI:60909"/>
        <dbReference type="ChEBI" id="CHEBI:456216"/>
    </reaction>
    <physiologicalReaction direction="left-to-right" evidence="6">
        <dbReference type="Rhea" id="RHEA:59521"/>
    </physiologicalReaction>
</comment>
<evidence type="ECO:0000259" key="10">
    <source>
        <dbReference type="PROSITE" id="PS50989"/>
    </source>
</evidence>
<comment type="pathway">
    <text evidence="1">Metabolic intermediate metabolism; propanoyl-CoA degradation; succinyl-CoA from propanoyl-CoA: step 1/3.</text>
</comment>
<comment type="catalytic activity">
    <reaction evidence="7">
        <text>propanoyl-CoA + hydrogencarbonate + ATP = (S)-methylmalonyl-CoA + ADP + phosphate + H(+)</text>
        <dbReference type="Rhea" id="RHEA:23720"/>
        <dbReference type="ChEBI" id="CHEBI:15378"/>
        <dbReference type="ChEBI" id="CHEBI:17544"/>
        <dbReference type="ChEBI" id="CHEBI:30616"/>
        <dbReference type="ChEBI" id="CHEBI:43474"/>
        <dbReference type="ChEBI" id="CHEBI:57327"/>
        <dbReference type="ChEBI" id="CHEBI:57392"/>
        <dbReference type="ChEBI" id="CHEBI:456216"/>
        <dbReference type="EC" id="6.4.1.3"/>
    </reaction>
    <physiologicalReaction direction="left-to-right" evidence="7">
        <dbReference type="Rhea" id="RHEA:23721"/>
    </physiologicalReaction>
</comment>
<keyword evidence="12" id="KW-1185">Reference proteome</keyword>
<gene>
    <name evidence="11" type="ORF">CYME_CMM132C</name>
</gene>
<dbReference type="InterPro" id="IPR011762">
    <property type="entry name" value="COA_CT_N"/>
</dbReference>
<dbReference type="EMBL" id="AP006495">
    <property type="protein sequence ID" value="BAM80995.1"/>
    <property type="molecule type" value="Genomic_DNA"/>
</dbReference>
<evidence type="ECO:0000256" key="1">
    <source>
        <dbReference type="ARBA" id="ARBA00005060"/>
    </source>
</evidence>
<dbReference type="PROSITE" id="PS50980">
    <property type="entry name" value="COA_CT_NTER"/>
    <property type="match status" value="1"/>
</dbReference>
<dbReference type="eggNOG" id="KOG0540">
    <property type="taxonomic scope" value="Eukaryota"/>
</dbReference>
<dbReference type="GeneID" id="16995147"/>
<dbReference type="Pfam" id="PF01039">
    <property type="entry name" value="Carboxyl_trans"/>
    <property type="match status" value="1"/>
</dbReference>
<dbReference type="InterPro" id="IPR011763">
    <property type="entry name" value="COA_CT_C"/>
</dbReference>
<feature type="region of interest" description="Disordered" evidence="8">
    <location>
        <begin position="32"/>
        <end position="70"/>
    </location>
</feature>
<evidence type="ECO:0000259" key="9">
    <source>
        <dbReference type="PROSITE" id="PS50980"/>
    </source>
</evidence>
<dbReference type="Gene3D" id="3.90.226.10">
    <property type="entry name" value="2-enoyl-CoA Hydratase, Chain A, domain 1"/>
    <property type="match status" value="2"/>
</dbReference>
<dbReference type="InterPro" id="IPR029045">
    <property type="entry name" value="ClpP/crotonase-like_dom_sf"/>
</dbReference>
<dbReference type="InterPro" id="IPR051047">
    <property type="entry name" value="AccD/PCCB"/>
</dbReference>
<feature type="domain" description="CoA carboxyltransferase N-terminal" evidence="9">
    <location>
        <begin position="85"/>
        <end position="346"/>
    </location>
</feature>
<dbReference type="PANTHER" id="PTHR43842:SF2">
    <property type="entry name" value="PROPIONYL-COA CARBOXYLASE BETA CHAIN, MITOCHONDRIAL"/>
    <property type="match status" value="1"/>
</dbReference>
<name>M1V5N8_CYAM1</name>
<evidence type="ECO:0000256" key="7">
    <source>
        <dbReference type="ARBA" id="ARBA00049495"/>
    </source>
</evidence>
<dbReference type="EC" id="6.4.1.3" evidence="2"/>
<evidence type="ECO:0000256" key="3">
    <source>
        <dbReference type="ARBA" id="ARBA00038567"/>
    </source>
</evidence>
<dbReference type="KEGG" id="cme:CYME_CMM132C"/>
<dbReference type="Proteomes" id="UP000007014">
    <property type="component" value="Chromosome 13"/>
</dbReference>
<evidence type="ECO:0000256" key="8">
    <source>
        <dbReference type="SAM" id="MobiDB-lite"/>
    </source>
</evidence>
<dbReference type="PROSITE" id="PS50989">
    <property type="entry name" value="COA_CT_CTER"/>
    <property type="match status" value="1"/>
</dbReference>
<dbReference type="AlphaFoldDB" id="M1V5N8"/>
<evidence type="ECO:0000256" key="4">
    <source>
        <dbReference type="ARBA" id="ARBA00041138"/>
    </source>
</evidence>
<protein>
    <recommendedName>
        <fullName evidence="4">Propionyl-CoA carboxylase beta chain, mitochondrial</fullName>
        <ecNumber evidence="2">6.4.1.3</ecNumber>
    </recommendedName>
    <alternativeName>
        <fullName evidence="5">Propanoyl-CoA:carbon dioxide ligase subunit beta</fullName>
    </alternativeName>
</protein>
<organism evidence="11 12">
    <name type="scientific">Cyanidioschyzon merolae (strain NIES-3377 / 10D)</name>
    <name type="common">Unicellular red alga</name>
    <dbReference type="NCBI Taxonomy" id="280699"/>
    <lineage>
        <taxon>Eukaryota</taxon>
        <taxon>Rhodophyta</taxon>
        <taxon>Bangiophyceae</taxon>
        <taxon>Cyanidiales</taxon>
        <taxon>Cyanidiaceae</taxon>
        <taxon>Cyanidioschyzon</taxon>
    </lineage>
</organism>
<reference evidence="11 12" key="1">
    <citation type="journal article" date="2004" name="Nature">
        <title>Genome sequence of the ultrasmall unicellular red alga Cyanidioschyzon merolae 10D.</title>
        <authorList>
            <person name="Matsuzaki M."/>
            <person name="Misumi O."/>
            <person name="Shin-i T."/>
            <person name="Maruyama S."/>
            <person name="Takahara M."/>
            <person name="Miyagishima S."/>
            <person name="Mori T."/>
            <person name="Nishida K."/>
            <person name="Yagisawa F."/>
            <person name="Nishida K."/>
            <person name="Yoshida Y."/>
            <person name="Nishimura Y."/>
            <person name="Nakao S."/>
            <person name="Kobayashi T."/>
            <person name="Momoyama Y."/>
            <person name="Higashiyama T."/>
            <person name="Minoda A."/>
            <person name="Sano M."/>
            <person name="Nomoto H."/>
            <person name="Oishi K."/>
            <person name="Hayashi H."/>
            <person name="Ohta F."/>
            <person name="Nishizaka S."/>
            <person name="Haga S."/>
            <person name="Miura S."/>
            <person name="Morishita T."/>
            <person name="Kabeya Y."/>
            <person name="Terasawa K."/>
            <person name="Suzuki Y."/>
            <person name="Ishii Y."/>
            <person name="Asakawa S."/>
            <person name="Takano H."/>
            <person name="Ohta N."/>
            <person name="Kuroiwa H."/>
            <person name="Tanaka K."/>
            <person name="Shimizu N."/>
            <person name="Sugano S."/>
            <person name="Sato N."/>
            <person name="Nozaki H."/>
            <person name="Ogasawara N."/>
            <person name="Kohara Y."/>
            <person name="Kuroiwa T."/>
        </authorList>
    </citation>
    <scope>NUCLEOTIDE SEQUENCE [LARGE SCALE GENOMIC DNA]</scope>
    <source>
        <strain evidence="11 12">10D</strain>
    </source>
</reference>
<evidence type="ECO:0000256" key="6">
    <source>
        <dbReference type="ARBA" id="ARBA00048208"/>
    </source>
</evidence>
<reference evidence="11 12" key="2">
    <citation type="journal article" date="2007" name="BMC Biol.">
        <title>A 100%-complete sequence reveals unusually simple genomic features in the hot-spring red alga Cyanidioschyzon merolae.</title>
        <authorList>
            <person name="Nozaki H."/>
            <person name="Takano H."/>
            <person name="Misumi O."/>
            <person name="Terasawa K."/>
            <person name="Matsuzaki M."/>
            <person name="Maruyama S."/>
            <person name="Nishida K."/>
            <person name="Yagisawa F."/>
            <person name="Yoshida Y."/>
            <person name="Fujiwara T."/>
            <person name="Takio S."/>
            <person name="Tamura K."/>
            <person name="Chung S.J."/>
            <person name="Nakamura S."/>
            <person name="Kuroiwa H."/>
            <person name="Tanaka K."/>
            <person name="Sato N."/>
            <person name="Kuroiwa T."/>
        </authorList>
    </citation>
    <scope>NUCLEOTIDE SEQUENCE [LARGE SCALE GENOMIC DNA]</scope>
    <source>
        <strain evidence="11 12">10D</strain>
    </source>
</reference>
<comment type="subunit">
    <text evidence="3">The holoenzyme is a dodecamer composed of 6 PCCA/alpha subunits and 6 PCCB/beta subunits.</text>
</comment>
<sequence>MRDTSWPQRLQSVTWRTVRQRFRVWLSTACSRSSTGGGGAFAEHPHDVGTGGSVNGSVTTNRDLDSASTEAGATDQIVASGLASVLGVGERTYQEEVFALCGGGRARVRRQHAQGKLTARERLYLLLDRGSFQELDRLVSSRESLHASSSDPLGKHRTPGDGVVSGFGRIHGRPVFVYSQDFTVAGGSLSEANAAKICKVIDKAIEVGAPVVALCDSGGARIQEGVRSLAGYAEVFKRNVLASGYIPQLSLILGPCAGGAVYSPALTDFVLMSRRHARMFVTGPSVTNAALGEQTTDEALGGAAVHCRISGVAHLDADDDIAVIQLARELLSYLPQNARVPAPQVVVTEDPSDREEPVLDRLVPSDAHTPYDMRDVLMRLVDDEEFLEIQTDFAPNMLTAFARLNGRSVALIANQPLCIAGAIDSDAAVKAARFVRFADAFGIPIVTLVDVPGFLPGTQQEHGGIIRHGSKLLYAYTEATVPKLTIILRKAYGGAYCVMASKHLRGDLNATWPCAHIAVMGRAAASQILRRRVASTDALETSGDTEASEESSVSVALQRGYVDAVVRPRLTRRWLIHGLSLLASKETAALREPWPPKKHGNIPL</sequence>
<feature type="domain" description="CoA carboxyltransferase C-terminal" evidence="10">
    <location>
        <begin position="351"/>
        <end position="592"/>
    </location>
</feature>